<feature type="compositionally biased region" description="Basic residues" evidence="3">
    <location>
        <begin position="1"/>
        <end position="12"/>
    </location>
</feature>
<dbReference type="SUPFAM" id="SSF52540">
    <property type="entry name" value="P-loop containing nucleoside triphosphate hydrolases"/>
    <property type="match status" value="1"/>
</dbReference>
<dbReference type="InterPro" id="IPR001401">
    <property type="entry name" value="Dynamin_GTPase"/>
</dbReference>
<dbReference type="GO" id="GO:0016559">
    <property type="term" value="P:peroxisome fission"/>
    <property type="evidence" value="ECO:0007669"/>
    <property type="project" value="TreeGrafter"/>
</dbReference>
<dbReference type="GO" id="GO:0005525">
    <property type="term" value="F:GTP binding"/>
    <property type="evidence" value="ECO:0007669"/>
    <property type="project" value="InterPro"/>
</dbReference>
<feature type="domain" description="Dynamin-type G" evidence="5">
    <location>
        <begin position="81"/>
        <end position="387"/>
    </location>
</feature>
<comment type="caution">
    <text evidence="6">The sequence shown here is derived from an EMBL/GenBank/DDBJ whole genome shotgun (WGS) entry which is preliminary data.</text>
</comment>
<dbReference type="Gene3D" id="1.20.120.1240">
    <property type="entry name" value="Dynamin, middle domain"/>
    <property type="match status" value="1"/>
</dbReference>
<reference evidence="6" key="1">
    <citation type="submission" date="2022-07" db="EMBL/GenBank/DDBJ databases">
        <title>Genome Sequence of Leucocoprinus birnbaumii.</title>
        <authorList>
            <person name="Buettner E."/>
        </authorList>
    </citation>
    <scope>NUCLEOTIDE SEQUENCE</scope>
    <source>
        <strain evidence="6">VT141</strain>
    </source>
</reference>
<dbReference type="GO" id="GO:0000266">
    <property type="term" value="P:mitochondrial fission"/>
    <property type="evidence" value="ECO:0007669"/>
    <property type="project" value="TreeGrafter"/>
</dbReference>
<evidence type="ECO:0000256" key="2">
    <source>
        <dbReference type="ARBA" id="ARBA00023134"/>
    </source>
</evidence>
<name>A0AAD5VQI9_9AGAR</name>
<evidence type="ECO:0000256" key="1">
    <source>
        <dbReference type="ARBA" id="ARBA00022741"/>
    </source>
</evidence>
<dbReference type="Gene3D" id="3.40.50.300">
    <property type="entry name" value="P-loop containing nucleotide triphosphate hydrolases"/>
    <property type="match status" value="1"/>
</dbReference>
<dbReference type="GO" id="GO:0008017">
    <property type="term" value="F:microtubule binding"/>
    <property type="evidence" value="ECO:0007669"/>
    <property type="project" value="TreeGrafter"/>
</dbReference>
<dbReference type="Pfam" id="PF00350">
    <property type="entry name" value="Dynamin_N"/>
    <property type="match status" value="1"/>
</dbReference>
<proteinExistence type="predicted"/>
<dbReference type="PROSITE" id="PS51388">
    <property type="entry name" value="GED"/>
    <property type="match status" value="1"/>
</dbReference>
<dbReference type="GO" id="GO:0005874">
    <property type="term" value="C:microtubule"/>
    <property type="evidence" value="ECO:0007669"/>
    <property type="project" value="TreeGrafter"/>
</dbReference>
<dbReference type="AlphaFoldDB" id="A0AAD5VQI9"/>
<dbReference type="InterPro" id="IPR022812">
    <property type="entry name" value="Dynamin"/>
</dbReference>
<dbReference type="InterPro" id="IPR045063">
    <property type="entry name" value="Dynamin_N"/>
</dbReference>
<dbReference type="PRINTS" id="PR00195">
    <property type="entry name" value="DYNAMIN"/>
</dbReference>
<gene>
    <name evidence="6" type="ORF">NP233_g6810</name>
</gene>
<feature type="region of interest" description="Disordered" evidence="3">
    <location>
        <begin position="1"/>
        <end position="56"/>
    </location>
</feature>
<dbReference type="PROSITE" id="PS51718">
    <property type="entry name" value="G_DYNAMIN_2"/>
    <property type="match status" value="1"/>
</dbReference>
<dbReference type="SMART" id="SM00053">
    <property type="entry name" value="DYNc"/>
    <property type="match status" value="1"/>
</dbReference>
<dbReference type="PANTHER" id="PTHR11566">
    <property type="entry name" value="DYNAMIN"/>
    <property type="match status" value="1"/>
</dbReference>
<dbReference type="GO" id="GO:0005739">
    <property type="term" value="C:mitochondrion"/>
    <property type="evidence" value="ECO:0007669"/>
    <property type="project" value="TreeGrafter"/>
</dbReference>
<dbReference type="InterPro" id="IPR003130">
    <property type="entry name" value="GED"/>
</dbReference>
<evidence type="ECO:0000259" key="4">
    <source>
        <dbReference type="PROSITE" id="PS51388"/>
    </source>
</evidence>
<sequence>MFSSFRRNRGRRNSTNTTSDTSSDHQHQQGTPPGGGQPPSQPNQIRAGNGGTDLHDGDYARKCRALMALLRDLRNLGADSVFDLPKIVVIGSQSAGKSSLIEAVTGITVPRDSGTCTRCPMECTLSSVPGTWSCCISLRTGVAGQFSDSERFGPVITDKGQVELWLRRAQAAVLSTDADKSQWLNKSRDQITQAIEAGTGMRKFTEDTVVIDIRDQGLTDLSFVDLPGLIQNADQESIDLVANLSRFHIQGENTLILVTIPVTDDIQNAGAVTLARIADPEGLRTIVVLTKPDLLVEGNTGAQENWRRTMQNDPGNRDYLQHGYYCIRLPNDEMRRRGLTAYNLPNANYFDVTQPWSQVPHRGRFGVGNLVRDVSTLLVQLIERNLPSLRDAIERELKACMERLARLPPAPQGDPMIKITLLLNEFLRQIGTASVGHSDKSLAQACRKRYEQLREEIMATCPEFRQKNEEDGDNVYDVAAIRGLIDDCTGWELLGFVPYETYERLIQRFLDGWESPMEECFEDIFTEFTSFVEQLTDQHFSGYRNLKLSHARTELEKRKTDMEIAARKLLEVEKQPFFSQRGDFKEQREKWLRVFDGIFHGERARCSHGYYYRLDEYGMYRDELLVMATVRTYFQFASERFSDTMLLMVERELVQALKAGLETTLFSSLVQMNRRGAEKSLLSEDPNHERERRELGSRKGRLTEIRRMLDEFLMS</sequence>
<organism evidence="6 7">
    <name type="scientific">Leucocoprinus birnbaumii</name>
    <dbReference type="NCBI Taxonomy" id="56174"/>
    <lineage>
        <taxon>Eukaryota</taxon>
        <taxon>Fungi</taxon>
        <taxon>Dikarya</taxon>
        <taxon>Basidiomycota</taxon>
        <taxon>Agaricomycotina</taxon>
        <taxon>Agaricomycetes</taxon>
        <taxon>Agaricomycetidae</taxon>
        <taxon>Agaricales</taxon>
        <taxon>Agaricineae</taxon>
        <taxon>Agaricaceae</taxon>
        <taxon>Leucocoprinus</taxon>
    </lineage>
</organism>
<keyword evidence="1" id="KW-0547">Nucleotide-binding</keyword>
<dbReference type="GO" id="GO:0003924">
    <property type="term" value="F:GTPase activity"/>
    <property type="evidence" value="ECO:0007669"/>
    <property type="project" value="InterPro"/>
</dbReference>
<dbReference type="InterPro" id="IPR020850">
    <property type="entry name" value="GED_dom"/>
</dbReference>
<keyword evidence="2" id="KW-0342">GTP-binding</keyword>
<dbReference type="GO" id="GO:0016020">
    <property type="term" value="C:membrane"/>
    <property type="evidence" value="ECO:0007669"/>
    <property type="project" value="TreeGrafter"/>
</dbReference>
<dbReference type="Pfam" id="PF02212">
    <property type="entry name" value="GED"/>
    <property type="match status" value="1"/>
</dbReference>
<dbReference type="EMBL" id="JANIEX010000464">
    <property type="protein sequence ID" value="KAJ3566737.1"/>
    <property type="molecule type" value="Genomic_DNA"/>
</dbReference>
<dbReference type="GO" id="GO:0006897">
    <property type="term" value="P:endocytosis"/>
    <property type="evidence" value="ECO:0007669"/>
    <property type="project" value="TreeGrafter"/>
</dbReference>
<dbReference type="InterPro" id="IPR030381">
    <property type="entry name" value="G_DYNAMIN_dom"/>
</dbReference>
<dbReference type="Proteomes" id="UP001213000">
    <property type="component" value="Unassembled WGS sequence"/>
</dbReference>
<keyword evidence="7" id="KW-1185">Reference proteome</keyword>
<dbReference type="GO" id="GO:0048312">
    <property type="term" value="P:intracellular distribution of mitochondria"/>
    <property type="evidence" value="ECO:0007669"/>
    <property type="project" value="TreeGrafter"/>
</dbReference>
<protein>
    <submittedName>
        <fullName evidence="6">Uncharacterized protein</fullName>
    </submittedName>
</protein>
<dbReference type="InterPro" id="IPR027417">
    <property type="entry name" value="P-loop_NTPase"/>
</dbReference>
<dbReference type="PANTHER" id="PTHR11566:SF21">
    <property type="entry name" value="DYNAMIN RELATED PROTEIN 1, ISOFORM A"/>
    <property type="match status" value="1"/>
</dbReference>
<evidence type="ECO:0000313" key="7">
    <source>
        <dbReference type="Proteomes" id="UP001213000"/>
    </source>
</evidence>
<evidence type="ECO:0000313" key="6">
    <source>
        <dbReference type="EMBL" id="KAJ3566737.1"/>
    </source>
</evidence>
<accession>A0AAD5VQI9</accession>
<evidence type="ECO:0000256" key="3">
    <source>
        <dbReference type="SAM" id="MobiDB-lite"/>
    </source>
</evidence>
<feature type="domain" description="GED" evidence="4">
    <location>
        <begin position="623"/>
        <end position="715"/>
    </location>
</feature>
<dbReference type="InterPro" id="IPR000375">
    <property type="entry name" value="Dynamin_stalk"/>
</dbReference>
<dbReference type="CDD" id="cd08771">
    <property type="entry name" value="DLP_1"/>
    <property type="match status" value="1"/>
</dbReference>
<dbReference type="Pfam" id="PF01031">
    <property type="entry name" value="Dynamin_M"/>
    <property type="match status" value="1"/>
</dbReference>
<evidence type="ECO:0000259" key="5">
    <source>
        <dbReference type="PROSITE" id="PS51718"/>
    </source>
</evidence>